<dbReference type="Pfam" id="PF08263">
    <property type="entry name" value="LRRNT_2"/>
    <property type="match status" value="1"/>
</dbReference>
<dbReference type="FunFam" id="3.80.10.10:FF:000111">
    <property type="entry name" value="LRR receptor-like serine/threonine-protein kinase ERECTA"/>
    <property type="match status" value="1"/>
</dbReference>
<evidence type="ECO:0000256" key="5">
    <source>
        <dbReference type="ARBA" id="ARBA00022692"/>
    </source>
</evidence>
<dbReference type="InterPro" id="IPR013210">
    <property type="entry name" value="LRR_N_plant-typ"/>
</dbReference>
<dbReference type="Gene3D" id="3.80.10.10">
    <property type="entry name" value="Ribonuclease Inhibitor"/>
    <property type="match status" value="4"/>
</dbReference>
<reference evidence="16" key="1">
    <citation type="submission" date="2025-08" db="UniProtKB">
        <authorList>
            <consortium name="RefSeq"/>
        </authorList>
    </citation>
    <scope>IDENTIFICATION</scope>
    <source>
        <tissue evidence="16">Young leaves</tissue>
    </source>
</reference>
<dbReference type="Pfam" id="PF00560">
    <property type="entry name" value="LRR_1"/>
    <property type="match status" value="5"/>
</dbReference>
<proteinExistence type="inferred from homology"/>
<evidence type="ECO:0000256" key="9">
    <source>
        <dbReference type="ARBA" id="ARBA00023136"/>
    </source>
</evidence>
<comment type="similarity">
    <text evidence="2">Belongs to the RLP family.</text>
</comment>
<name>A0A6J1JNA0_CUCMA</name>
<comment type="subcellular location">
    <subcellularLocation>
        <location evidence="1">Cell membrane</location>
        <topology evidence="1">Single-pass type I membrane protein</topology>
    </subcellularLocation>
</comment>
<accession>A0A6J1JNA0</accession>
<keyword evidence="10 16" id="KW-0675">Receptor</keyword>
<dbReference type="InterPro" id="IPR003591">
    <property type="entry name" value="Leu-rich_rpt_typical-subtyp"/>
</dbReference>
<dbReference type="SMART" id="SM00369">
    <property type="entry name" value="LRR_TYP"/>
    <property type="match status" value="8"/>
</dbReference>
<evidence type="ECO:0000313" key="16">
    <source>
        <dbReference type="RefSeq" id="XP_022988768.1"/>
    </source>
</evidence>
<dbReference type="RefSeq" id="XP_022988768.1">
    <property type="nucleotide sequence ID" value="XM_023133000.1"/>
</dbReference>
<keyword evidence="7" id="KW-0677">Repeat</keyword>
<dbReference type="PANTHER" id="PTHR48063:SF101">
    <property type="entry name" value="LRR RECEPTOR-LIKE SERINE_THREONINE-PROTEIN KINASE FLS2"/>
    <property type="match status" value="1"/>
</dbReference>
<keyword evidence="15" id="KW-1185">Reference proteome</keyword>
<evidence type="ECO:0000259" key="13">
    <source>
        <dbReference type="Pfam" id="PF08263"/>
    </source>
</evidence>
<dbReference type="GO" id="GO:0016301">
    <property type="term" value="F:kinase activity"/>
    <property type="evidence" value="ECO:0007669"/>
    <property type="project" value="UniProtKB-KW"/>
</dbReference>
<evidence type="ECO:0000256" key="11">
    <source>
        <dbReference type="ARBA" id="ARBA00023180"/>
    </source>
</evidence>
<keyword evidence="4" id="KW-0433">Leucine-rich repeat</keyword>
<dbReference type="AlphaFoldDB" id="A0A6J1JNA0"/>
<keyword evidence="3" id="KW-1003">Cell membrane</keyword>
<keyword evidence="11" id="KW-0325">Glycoprotein</keyword>
<feature type="domain" description="Leucine-rich repeat-containing N-terminal plant-type" evidence="13">
    <location>
        <begin position="15"/>
        <end position="55"/>
    </location>
</feature>
<dbReference type="Proteomes" id="UP000504608">
    <property type="component" value="Unplaced"/>
</dbReference>
<evidence type="ECO:0000256" key="8">
    <source>
        <dbReference type="ARBA" id="ARBA00022989"/>
    </source>
</evidence>
<dbReference type="InterPro" id="IPR032675">
    <property type="entry name" value="LRR_dom_sf"/>
</dbReference>
<keyword evidence="16" id="KW-0808">Transferase</keyword>
<dbReference type="KEGG" id="cmax:111486008"/>
<dbReference type="InterPro" id="IPR046956">
    <property type="entry name" value="RLP23-like"/>
</dbReference>
<evidence type="ECO:0000256" key="4">
    <source>
        <dbReference type="ARBA" id="ARBA00022614"/>
    </source>
</evidence>
<dbReference type="Pfam" id="PF13855">
    <property type="entry name" value="LRR_8"/>
    <property type="match status" value="1"/>
</dbReference>
<feature type="domain" description="Disease resistance R13L4/SHOC-2-like LRR" evidence="14">
    <location>
        <begin position="241"/>
        <end position="447"/>
    </location>
</feature>
<keyword evidence="6" id="KW-0732">Signal</keyword>
<evidence type="ECO:0000256" key="2">
    <source>
        <dbReference type="ARBA" id="ARBA00009592"/>
    </source>
</evidence>
<organism evidence="15 16">
    <name type="scientific">Cucurbita maxima</name>
    <name type="common">Pumpkin</name>
    <name type="synonym">Winter squash</name>
    <dbReference type="NCBI Taxonomy" id="3661"/>
    <lineage>
        <taxon>Eukaryota</taxon>
        <taxon>Viridiplantae</taxon>
        <taxon>Streptophyta</taxon>
        <taxon>Embryophyta</taxon>
        <taxon>Tracheophyta</taxon>
        <taxon>Spermatophyta</taxon>
        <taxon>Magnoliopsida</taxon>
        <taxon>eudicotyledons</taxon>
        <taxon>Gunneridae</taxon>
        <taxon>Pentapetalae</taxon>
        <taxon>rosids</taxon>
        <taxon>fabids</taxon>
        <taxon>Cucurbitales</taxon>
        <taxon>Cucurbitaceae</taxon>
        <taxon>Cucurbiteae</taxon>
        <taxon>Cucurbita</taxon>
    </lineage>
</organism>
<keyword evidence="5 12" id="KW-0812">Transmembrane</keyword>
<evidence type="ECO:0000256" key="3">
    <source>
        <dbReference type="ARBA" id="ARBA00022475"/>
    </source>
</evidence>
<keyword evidence="9 12" id="KW-0472">Membrane</keyword>
<gene>
    <name evidence="16" type="primary">LOC111486008</name>
</gene>
<evidence type="ECO:0000256" key="10">
    <source>
        <dbReference type="ARBA" id="ARBA00023170"/>
    </source>
</evidence>
<evidence type="ECO:0000256" key="7">
    <source>
        <dbReference type="ARBA" id="ARBA00022737"/>
    </source>
</evidence>
<evidence type="ECO:0000256" key="6">
    <source>
        <dbReference type="ARBA" id="ARBA00022729"/>
    </source>
</evidence>
<keyword evidence="16" id="KW-0418">Kinase</keyword>
<evidence type="ECO:0000256" key="12">
    <source>
        <dbReference type="SAM" id="Phobius"/>
    </source>
</evidence>
<protein>
    <submittedName>
        <fullName evidence="16">Probable inactive leucine-rich repeat receptor kinase XIAO</fullName>
    </submittedName>
</protein>
<feature type="transmembrane region" description="Helical" evidence="12">
    <location>
        <begin position="854"/>
        <end position="875"/>
    </location>
</feature>
<dbReference type="Pfam" id="PF23598">
    <property type="entry name" value="LRR_14"/>
    <property type="match status" value="1"/>
</dbReference>
<sequence>MGFHLSLQNDIRCMETETQALLSFKQGLLDPYRVLSSWNAGANVDCCDWRGVRCSNNTSSSPHIIGLDLRGSGDERLIGEVGSSLTQLTHLDYLDLSSNEFDRISLQDIGSLINLNYLNLSRNNFATPISPHLGNLSNLSVLDLGSNGWVADNLRWVSRLSSLKHLDLSSVDLRSANDWAGIMSKLPVLQRLSLSNCSLPQPVLNPYENTNFSRFLAKLDLSLNHDLNSSIYSWLNNFRNSLTHLDLTRSNLQGFNMDGFENMTSLVFLNLRSTKVDFHSPKWFKNLCNLKLLDLSGNNGGGLLSDVLKLFPQCVLNSLETLYLPSNKLFGSLPDFTLFPSLKELELSFNMLNGSIPQSLGQLSNLEHIGLNQNVLEGEVSEAHFSKLVNLKSLNLDGNLLAFNFKEDWVPPFQLQSISLANCSFSTRFPRWLQTQNFSYLDISLNGISDTIPDWFWKNLSPDLLYLDISLNEIRGEIPDLDLKFNQMPLINLGSNEFEGQIPAFLFGAQNLDVSRNNFTDISGLCEVRYSPLYLLDACANLISGQLPNCWDKMPNLVSLSLAYNSFSGDIPTSLGSLTTLKFLNLRINNFSGQIPWFNYTELKVFDASYNNLSGTIPSWIGSRLPNLVRLSLRFNHFQGNLPSSLCNLRNIEVLDISLNSISGSIPTCLHNFDILTGTSNASMVQDQLRDLILMWKGQERLVHGHNLEIQRGIDLSGNHLTGEIPNEITKLVGLVSLNLSRNELTGQIPKEMGQLQSLDFLDLSRNRLYGPIPSSLSQIPRLSMLDVSYNNLSGSIPLGTQLQGFKTSSYAGNPYLCGDPLKECVSEQTSFNSNVHVVNEYEQEEHTLMTQEMLISISVGFIVGLWGIFASLLLNRRWRHAYFKFLTNIIEKLK</sequence>
<evidence type="ECO:0000259" key="14">
    <source>
        <dbReference type="Pfam" id="PF23598"/>
    </source>
</evidence>
<dbReference type="SUPFAM" id="SSF52058">
    <property type="entry name" value="L domain-like"/>
    <property type="match status" value="3"/>
</dbReference>
<keyword evidence="8 12" id="KW-1133">Transmembrane helix</keyword>
<dbReference type="PANTHER" id="PTHR48063">
    <property type="entry name" value="LRR RECEPTOR-LIKE KINASE"/>
    <property type="match status" value="1"/>
</dbReference>
<dbReference type="InterPro" id="IPR001611">
    <property type="entry name" value="Leu-rich_rpt"/>
</dbReference>
<dbReference type="GeneID" id="111486008"/>
<dbReference type="InterPro" id="IPR055414">
    <property type="entry name" value="LRR_R13L4/SHOC2-like"/>
</dbReference>
<dbReference type="FunFam" id="3.80.10.10:FF:000213">
    <property type="entry name" value="Tyrosine-sulfated glycopeptide receptor 1"/>
    <property type="match status" value="1"/>
</dbReference>
<dbReference type="OrthoDB" id="8731593at2759"/>
<evidence type="ECO:0000313" key="15">
    <source>
        <dbReference type="Proteomes" id="UP000504608"/>
    </source>
</evidence>
<evidence type="ECO:0000256" key="1">
    <source>
        <dbReference type="ARBA" id="ARBA00004251"/>
    </source>
</evidence>
<dbReference type="GO" id="GO:0005886">
    <property type="term" value="C:plasma membrane"/>
    <property type="evidence" value="ECO:0007669"/>
    <property type="project" value="UniProtKB-SubCell"/>
</dbReference>